<keyword evidence="2" id="KW-1185">Reference proteome</keyword>
<protein>
    <submittedName>
        <fullName evidence="1">Uncharacterized protein</fullName>
    </submittedName>
</protein>
<dbReference type="EMBL" id="FNRA01000009">
    <property type="protein sequence ID" value="SEB04001.1"/>
    <property type="molecule type" value="Genomic_DNA"/>
</dbReference>
<dbReference type="RefSeq" id="WP_090558216.1">
    <property type="nucleotide sequence ID" value="NZ_FNRA01000009.1"/>
</dbReference>
<name>A0A1H4G3V8_9SPHI</name>
<sequence length="176" mass="20127">MTFIASVIAKEGIAIVSDSFGTTMEHSLNETNLLEYLIAADDKEKIPVVDLVRLFEKKASHTRNYIDKLFKFDEFSAITFTGAIYINGKEIKEIVKVIAAELQVDTPAYKAKDINQILDEFRNKLKIEIIEHGKNDNLTSTDLIFSHFNVRSNQPQIFMIKVKELIETTLMKTIRN</sequence>
<evidence type="ECO:0000313" key="2">
    <source>
        <dbReference type="Proteomes" id="UP000198850"/>
    </source>
</evidence>
<dbReference type="OrthoDB" id="642558at2"/>
<reference evidence="1 2" key="1">
    <citation type="submission" date="2016-10" db="EMBL/GenBank/DDBJ databases">
        <authorList>
            <person name="de Groot N.N."/>
        </authorList>
    </citation>
    <scope>NUCLEOTIDE SEQUENCE [LARGE SCALE GENOMIC DNA]</scope>
    <source>
        <strain evidence="1 2">DSM 19033</strain>
    </source>
</reference>
<organism evidence="1 2">
    <name type="scientific">Pedobacter hartonius</name>
    <dbReference type="NCBI Taxonomy" id="425514"/>
    <lineage>
        <taxon>Bacteria</taxon>
        <taxon>Pseudomonadati</taxon>
        <taxon>Bacteroidota</taxon>
        <taxon>Sphingobacteriia</taxon>
        <taxon>Sphingobacteriales</taxon>
        <taxon>Sphingobacteriaceae</taxon>
        <taxon>Pedobacter</taxon>
    </lineage>
</organism>
<dbReference type="Proteomes" id="UP000198850">
    <property type="component" value="Unassembled WGS sequence"/>
</dbReference>
<evidence type="ECO:0000313" key="1">
    <source>
        <dbReference type="EMBL" id="SEB04001.1"/>
    </source>
</evidence>
<dbReference type="STRING" id="425514.SAMN05443550_1094"/>
<proteinExistence type="predicted"/>
<dbReference type="AlphaFoldDB" id="A0A1H4G3V8"/>
<accession>A0A1H4G3V8</accession>
<gene>
    <name evidence="1" type="ORF">SAMN05443550_1094</name>
</gene>